<name>A0ACB5SPQ8_9PEZI</name>
<proteinExistence type="predicted"/>
<evidence type="ECO:0000313" key="1">
    <source>
        <dbReference type="EMBL" id="GME51702.1"/>
    </source>
</evidence>
<keyword evidence="2" id="KW-1185">Reference proteome</keyword>
<evidence type="ECO:0000313" key="2">
    <source>
        <dbReference type="Proteomes" id="UP001165186"/>
    </source>
</evidence>
<organism evidence="1 2">
    <name type="scientific">Neofusicoccum parvum</name>
    <dbReference type="NCBI Taxonomy" id="310453"/>
    <lineage>
        <taxon>Eukaryota</taxon>
        <taxon>Fungi</taxon>
        <taxon>Dikarya</taxon>
        <taxon>Ascomycota</taxon>
        <taxon>Pezizomycotina</taxon>
        <taxon>Dothideomycetes</taxon>
        <taxon>Dothideomycetes incertae sedis</taxon>
        <taxon>Botryosphaeriales</taxon>
        <taxon>Botryosphaeriaceae</taxon>
        <taxon>Neofusicoccum</taxon>
    </lineage>
</organism>
<accession>A0ACB5SPQ8</accession>
<dbReference type="Proteomes" id="UP001165186">
    <property type="component" value="Unassembled WGS sequence"/>
</dbReference>
<gene>
    <name evidence="1" type="primary">g5213</name>
    <name evidence="1" type="ORF">NpPPO83_00005213</name>
</gene>
<reference evidence="1" key="1">
    <citation type="submission" date="2024-09" db="EMBL/GenBank/DDBJ databases">
        <title>Draft Genome Sequences of Neofusicoccum parvum.</title>
        <authorList>
            <person name="Ashida A."/>
            <person name="Camagna M."/>
            <person name="Tanaka A."/>
            <person name="Takemoto D."/>
        </authorList>
    </citation>
    <scope>NUCLEOTIDE SEQUENCE</scope>
    <source>
        <strain evidence="1">PPO83</strain>
    </source>
</reference>
<protein>
    <submittedName>
        <fullName evidence="1">Uncharacterized protein</fullName>
    </submittedName>
</protein>
<comment type="caution">
    <text evidence="1">The sequence shown here is derived from an EMBL/GenBank/DDBJ whole genome shotgun (WGS) entry which is preliminary data.</text>
</comment>
<dbReference type="EMBL" id="BSXG01000178">
    <property type="protein sequence ID" value="GME51702.1"/>
    <property type="molecule type" value="Genomic_DNA"/>
</dbReference>
<sequence>MKGKAGSVPSITYVFTGQGAQWPEMGKSLIETFPIVSETIQQLDSFLATLKCPPQWTIRAELLKDPASSRIHEPEFSQPLCTALQIALVNLWAELGIAPDSVVGHSSGEIGAAYVSGALSAGEAIIAAYFRGQAAKNQKRQGAMAAVGMGAEAVQPFFVDGVVVACENSSASVTISGDKEAVDVVVQTIAREQPDTFVRHMKVLQAYHSHHMKDYGESYQNTISPLLNAQPARIPFFSTVYGADIEGRGYLDAEYWRLNLESPVRFETGVRALLDEMGGENRIFLEIGPHGALAGPLRQIFRDASVSPVYVSTISRGQDSTASILDAVGKLFLHSVPVDFGAVCPQGRVLTDLPHYPWHHKVRFWHEGRMAREWRQRRAFPHEILGTPSLEWNDTRPAWRNVLELSDVPWLRDYRVGNEIVFPAAAYVAIAGEAVRQLGGDADYSLRGVMFEKPLVLEEERSVEIMTILQKSEDGWYDFAVSCLAGTSWMKHCWGQVKAGRIDSLPDSVTVPPLARPVDAARWYRTMQKLGSSRSGPFKALKQISADPCSNTAAASVCAEVPGMDERYSMHPATIDQVFQMFGIASIRGQPRLCDDISTPTSLDEMYIGKARGELNVQATSAPNGDAVAVSSSGDISLFLKGAAFSVAEKTKDLEPEPPAAVQVDWKRDITFMDPGSLMKPAEGRRELVILLEKLFFLSAAEVVETLAGIKATRDHLQKLYEWLCDYVQEARDGQNKVLGDILPKPEEMETTYRHLCETEARACAIAISRNRAAFKDLFEGTVEPLDILMEDGVLTSLYGFLDSWDYSALLQHLGHKKPLLRVLEIGAGTGGTTHAILRGLRSAFDERLYSQYTFTDVSSGFFHAARERFADAAGLDFAVLDISRDPTAQGFAAGAYDLVIAANVLHATPALAATLRNVRTLLAPGGALLLQELATSAKWINFVVGTLPGWWLGAADDRPVEPYVAPERWDAELRAAGFSGADVVAYDDALPYCTNANMIATARGVESSKQPEPGRVALLHDGEVSARAKEVAGAFERAGYAVTWCGLVDALPEGHSVVSLLELERPFLDEVSAAEFGDLMRFVSALEGKAGGALWVTCASQIHCRDPRYARILGLARTVRYELNAELATVEVGSGRDEENYEALVQVFKEFQGRDKSGPVDPDFEYAIADGQVHVGRMHWISVEQQLSRKPRLVLRADASYVMAGGLGGLGQSVARWMAENGARHFVFISRSGRNTSNACFLRELEVMGCSTQIFTGPVENAEVVRTAIKQAKKPVAGVLQMAMVMKSGPTRDMTFDDWQAVMGPRVTGTWNLHDALSEKSLDFFVLFSSSSGLVGQWGHADYAASNTFLDHFVQYRHSLGLPASALDLGPVEDVGYVARSAGVADQFHSINATLLGEQQVLDALELAILRSAPPSKDADSPLAAFTNPSTFGVGFRSLKPLSDPSNRLNWKRDARLAIYRNLEKQESATTADVDDAQTLKVFLASVTANNAVLSDSGAARLLAREIGKTLCGYLLRSTEDIVFDQPLNMMGIDSLVSIELRNWCRQQLGFDSPVPEIMKSYVSLFHLLNIATDRMQYT</sequence>